<accession>A0A1M7YSC4</accession>
<keyword evidence="2" id="KW-0472">Membrane</keyword>
<dbReference type="EMBL" id="FRFG01000015">
    <property type="protein sequence ID" value="SHO55524.1"/>
    <property type="molecule type" value="Genomic_DNA"/>
</dbReference>
<dbReference type="OrthoDB" id="5739852at2"/>
<dbReference type="STRING" id="1117707.VQ7734_01260"/>
<dbReference type="PANTHER" id="PTHR38043:SF1">
    <property type="entry name" value="PROTEIN HEMX"/>
    <property type="match status" value="1"/>
</dbReference>
<feature type="region of interest" description="Disordered" evidence="1">
    <location>
        <begin position="1"/>
        <end position="57"/>
    </location>
</feature>
<name>A0A1M7YSC4_9VIBR</name>
<gene>
    <name evidence="3" type="primary">hemX</name>
    <name evidence="3" type="ORF">VQ7734_01260</name>
</gene>
<dbReference type="InterPro" id="IPR007470">
    <property type="entry name" value="HemX"/>
</dbReference>
<dbReference type="PANTHER" id="PTHR38043">
    <property type="entry name" value="PROTEIN HEMX"/>
    <property type="match status" value="1"/>
</dbReference>
<evidence type="ECO:0000256" key="1">
    <source>
        <dbReference type="SAM" id="MobiDB-lite"/>
    </source>
</evidence>
<keyword evidence="2" id="KW-1133">Transmembrane helix</keyword>
<evidence type="ECO:0000313" key="3">
    <source>
        <dbReference type="EMBL" id="SHO55524.1"/>
    </source>
</evidence>
<sequence>MTDKNNQSKELQPKDSKPESQSPSTSGHTSSGKTQQASGSSAKTSTQKQKDNKSASGAGLAKTAIILSLILAGGMGAYVYHIQKNYQTQIAQLQQQLQTSVSTLNQQVTSQAQSTQEKLTHTSNKFDTLLDQQHKSIESLQLALADIKGRRPNDWLLAESDYLVKLAGRKLFLEHDVQSATLLMESADQRIAALNDPSLVPLRQSMAQDITTLKAVPLVDKDGLVIRLTSLQQQIDQLPLANAILPDAPEVQKDEVTENVSDWQHNLLTSAKDFVNNFITFRTRDGNVIPLLSPKQDFYLRENLKAKLETAIRAVYNEQQAVYSTALSTAREWSVSFLNQENNHVKQFNHMLEMLGKKNIQVNYPVKLESQSQLTDIINNRLRKEVTSLTEDDS</sequence>
<dbReference type="RefSeq" id="WP_073580595.1">
    <property type="nucleotide sequence ID" value="NZ_AP024897.1"/>
</dbReference>
<dbReference type="Proteomes" id="UP000184600">
    <property type="component" value="Unassembled WGS sequence"/>
</dbReference>
<keyword evidence="3" id="KW-0808">Transferase</keyword>
<feature type="compositionally biased region" description="Low complexity" evidence="1">
    <location>
        <begin position="20"/>
        <end position="36"/>
    </location>
</feature>
<evidence type="ECO:0000313" key="4">
    <source>
        <dbReference type="Proteomes" id="UP000184600"/>
    </source>
</evidence>
<keyword evidence="2" id="KW-0812">Transmembrane</keyword>
<feature type="compositionally biased region" description="Polar residues" evidence="1">
    <location>
        <begin position="37"/>
        <end position="47"/>
    </location>
</feature>
<proteinExistence type="predicted"/>
<keyword evidence="3" id="KW-0489">Methyltransferase</keyword>
<dbReference type="GO" id="GO:0004851">
    <property type="term" value="F:uroporphyrin-III C-methyltransferase activity"/>
    <property type="evidence" value="ECO:0007669"/>
    <property type="project" value="UniProtKB-EC"/>
</dbReference>
<evidence type="ECO:0000256" key="2">
    <source>
        <dbReference type="SAM" id="Phobius"/>
    </source>
</evidence>
<dbReference type="GO" id="GO:0032259">
    <property type="term" value="P:methylation"/>
    <property type="evidence" value="ECO:0007669"/>
    <property type="project" value="UniProtKB-KW"/>
</dbReference>
<organism evidence="3 4">
    <name type="scientific">Vibrio quintilis</name>
    <dbReference type="NCBI Taxonomy" id="1117707"/>
    <lineage>
        <taxon>Bacteria</taxon>
        <taxon>Pseudomonadati</taxon>
        <taxon>Pseudomonadota</taxon>
        <taxon>Gammaproteobacteria</taxon>
        <taxon>Vibrionales</taxon>
        <taxon>Vibrionaceae</taxon>
        <taxon>Vibrio</taxon>
    </lineage>
</organism>
<feature type="transmembrane region" description="Helical" evidence="2">
    <location>
        <begin position="59"/>
        <end position="80"/>
    </location>
</feature>
<reference evidence="4" key="1">
    <citation type="submission" date="2016-12" db="EMBL/GenBank/DDBJ databases">
        <authorList>
            <person name="Rodrigo-Torres L."/>
            <person name="Arahal R.D."/>
            <person name="Lucena T."/>
        </authorList>
    </citation>
    <scope>NUCLEOTIDE SEQUENCE [LARGE SCALE GENOMIC DNA]</scope>
</reference>
<protein>
    <submittedName>
        <fullName evidence="3">Putative uroporphyrinogen-III C-methyltransferase</fullName>
        <ecNumber evidence="3">2.1.1.107</ecNumber>
    </submittedName>
</protein>
<dbReference type="AlphaFoldDB" id="A0A1M7YSC4"/>
<dbReference type="Pfam" id="PF04375">
    <property type="entry name" value="HemX"/>
    <property type="match status" value="1"/>
</dbReference>
<feature type="compositionally biased region" description="Basic and acidic residues" evidence="1">
    <location>
        <begin position="1"/>
        <end position="18"/>
    </location>
</feature>
<dbReference type="EC" id="2.1.1.107" evidence="3"/>
<keyword evidence="4" id="KW-1185">Reference proteome</keyword>